<dbReference type="Pfam" id="PF13855">
    <property type="entry name" value="LRR_8"/>
    <property type="match status" value="1"/>
</dbReference>
<dbReference type="PROSITE" id="PS51450">
    <property type="entry name" value="LRR"/>
    <property type="match status" value="2"/>
</dbReference>
<dbReference type="PANTHER" id="PTHR48051:SF16">
    <property type="entry name" value="LEUCINE-RICH REPEAT-CONTAINING PROTEIN 2"/>
    <property type="match status" value="1"/>
</dbReference>
<evidence type="ECO:0008006" key="5">
    <source>
        <dbReference type="Google" id="ProtNLM"/>
    </source>
</evidence>
<keyword evidence="4" id="KW-1185">Reference proteome</keyword>
<gene>
    <name evidence="3" type="primary">LRRC2</name>
</gene>
<dbReference type="SMART" id="SM00364">
    <property type="entry name" value="LRR_BAC"/>
    <property type="match status" value="3"/>
</dbReference>
<evidence type="ECO:0000313" key="3">
    <source>
        <dbReference type="Ensembl" id="ENSFCTP00005060028.1"/>
    </source>
</evidence>
<dbReference type="Pfam" id="PF12799">
    <property type="entry name" value="LRR_4"/>
    <property type="match status" value="1"/>
</dbReference>
<dbReference type="SMART" id="SM00369">
    <property type="entry name" value="LRR_TYP"/>
    <property type="match status" value="4"/>
</dbReference>
<dbReference type="InterPro" id="IPR025875">
    <property type="entry name" value="Leu-rich_rpt_4"/>
</dbReference>
<evidence type="ECO:0000313" key="4">
    <source>
        <dbReference type="Proteomes" id="UP000823872"/>
    </source>
</evidence>
<reference evidence="3 4" key="1">
    <citation type="submission" date="2021-02" db="EMBL/GenBank/DDBJ databases">
        <title>Safari Cat Assemblies.</title>
        <authorList>
            <person name="Bredemeyer K.R."/>
            <person name="Murphy W.J."/>
        </authorList>
    </citation>
    <scope>NUCLEOTIDE SEQUENCE [LARGE SCALE GENOMIC DNA]</scope>
</reference>
<name>A0ABI8ALH2_FELCA</name>
<dbReference type="InterPro" id="IPR003591">
    <property type="entry name" value="Leu-rich_rpt_typical-subtyp"/>
</dbReference>
<dbReference type="GeneTree" id="ENSGT00940000154960"/>
<dbReference type="InterPro" id="IPR032675">
    <property type="entry name" value="LRR_dom_sf"/>
</dbReference>
<accession>A0ABI8ALH2</accession>
<dbReference type="InterPro" id="IPR050216">
    <property type="entry name" value="LRR_domain-containing"/>
</dbReference>
<dbReference type="Proteomes" id="UP000823872">
    <property type="component" value="Chromosome A2"/>
</dbReference>
<reference evidence="3" key="3">
    <citation type="submission" date="2025-09" db="UniProtKB">
        <authorList>
            <consortium name="Ensembl"/>
        </authorList>
    </citation>
    <scope>IDENTIFICATION</scope>
    <source>
        <strain evidence="3">breed Abyssinian</strain>
    </source>
</reference>
<dbReference type="Gene3D" id="3.80.10.10">
    <property type="entry name" value="Ribonuclease Inhibitor"/>
    <property type="match status" value="2"/>
</dbReference>
<sequence length="355" mass="40484">MQMTLGALKRAQLWKPSEPGWTSDLRSRCARLMPTPKAMLLGVSQQICLMPVKGGRIKEEWNFVAECRRKGIPQAVYCKNGFVDTSVRLLEKIERNSLTRQSLLSKERDKRSSAFVFELSGEQWTELPDALKEQTHLKEWHISNTLIQIIPTYIELFQAMRILDLPKNQISHLPAEIGRLQNLRELNVSFNHLKSIPPELGDCENLEKLDCSGNLELTELPFELSNLKQVTFVDIAANKFASVPICVLRMSNLQWLDISNNGLTDLPQDIDRLEELQTFILYKNKLTYLPYALLNLKKLALLVVSGDHLVELPTALCDSSTPLKICSQLYHQSIFQPSALIPSIRRLQNLPVPWS</sequence>
<proteinExistence type="predicted"/>
<evidence type="ECO:0000256" key="1">
    <source>
        <dbReference type="ARBA" id="ARBA00022614"/>
    </source>
</evidence>
<evidence type="ECO:0000256" key="2">
    <source>
        <dbReference type="ARBA" id="ARBA00022737"/>
    </source>
</evidence>
<keyword evidence="1" id="KW-0433">Leucine-rich repeat</keyword>
<dbReference type="InterPro" id="IPR001611">
    <property type="entry name" value="Leu-rich_rpt"/>
</dbReference>
<reference evidence="3" key="2">
    <citation type="submission" date="2025-08" db="UniProtKB">
        <authorList>
            <consortium name="Ensembl"/>
        </authorList>
    </citation>
    <scope>IDENTIFICATION</scope>
    <source>
        <strain evidence="3">breed Abyssinian</strain>
    </source>
</reference>
<dbReference type="SUPFAM" id="SSF52058">
    <property type="entry name" value="L domain-like"/>
    <property type="match status" value="1"/>
</dbReference>
<organism evidence="3 4">
    <name type="scientific">Felis catus</name>
    <name type="common">Cat</name>
    <name type="synonym">Felis silvestris catus</name>
    <dbReference type="NCBI Taxonomy" id="9685"/>
    <lineage>
        <taxon>Eukaryota</taxon>
        <taxon>Metazoa</taxon>
        <taxon>Chordata</taxon>
        <taxon>Craniata</taxon>
        <taxon>Vertebrata</taxon>
        <taxon>Euteleostomi</taxon>
        <taxon>Mammalia</taxon>
        <taxon>Eutheria</taxon>
        <taxon>Laurasiatheria</taxon>
        <taxon>Carnivora</taxon>
        <taxon>Feliformia</taxon>
        <taxon>Felidae</taxon>
        <taxon>Felinae</taxon>
        <taxon>Felis</taxon>
    </lineage>
</organism>
<dbReference type="PANTHER" id="PTHR48051">
    <property type="match status" value="1"/>
</dbReference>
<dbReference type="Ensembl" id="ENSFCTT00005089176.1">
    <property type="protein sequence ID" value="ENSFCTP00005060028.1"/>
    <property type="gene ID" value="ENSFCTG00005032225.1"/>
</dbReference>
<keyword evidence="2" id="KW-0677">Repeat</keyword>
<protein>
    <recommendedName>
        <fullName evidence="5">Leucine rich repeat containing 2</fullName>
    </recommendedName>
</protein>